<evidence type="ECO:0000313" key="4">
    <source>
        <dbReference type="Proteomes" id="UP000823561"/>
    </source>
</evidence>
<keyword evidence="4" id="KW-1185">Reference proteome</keyword>
<dbReference type="Pfam" id="PF13516">
    <property type="entry name" value="LRR_6"/>
    <property type="match status" value="3"/>
</dbReference>
<evidence type="ECO:0000256" key="1">
    <source>
        <dbReference type="ARBA" id="ARBA00022614"/>
    </source>
</evidence>
<proteinExistence type="predicted"/>
<organism evidence="3 4">
    <name type="scientific">Alosa alosa</name>
    <name type="common">allis shad</name>
    <dbReference type="NCBI Taxonomy" id="278164"/>
    <lineage>
        <taxon>Eukaryota</taxon>
        <taxon>Metazoa</taxon>
        <taxon>Chordata</taxon>
        <taxon>Craniata</taxon>
        <taxon>Vertebrata</taxon>
        <taxon>Euteleostomi</taxon>
        <taxon>Actinopterygii</taxon>
        <taxon>Neopterygii</taxon>
        <taxon>Teleostei</taxon>
        <taxon>Clupei</taxon>
        <taxon>Clupeiformes</taxon>
        <taxon>Clupeoidei</taxon>
        <taxon>Clupeidae</taxon>
        <taxon>Alosa</taxon>
    </lineage>
</organism>
<name>A0AAV6GHK2_9TELE</name>
<accession>A0AAV6GHK2</accession>
<dbReference type="SUPFAM" id="SSF52047">
    <property type="entry name" value="RNI-like"/>
    <property type="match status" value="1"/>
</dbReference>
<sequence length="183" mass="19721">MVGRLASCNITEGSGQYIGELLQSQTLKELDLTNNNLKDSGVEQLLSRGLASADCTLEKLILKKCGITLKDASCSKVVSVAIKSEKCHLRELDLSYNYLLDSGAKAVIVAVVDASSKTERLSLACCTLTEKTCELISSELKVENLATSCLREINLSDNSLGSTGAIALSSVLKNTNCKWEKLW</sequence>
<dbReference type="InterPro" id="IPR051261">
    <property type="entry name" value="NLR"/>
</dbReference>
<dbReference type="InterPro" id="IPR001611">
    <property type="entry name" value="Leu-rich_rpt"/>
</dbReference>
<keyword evidence="2" id="KW-0677">Repeat</keyword>
<dbReference type="SMART" id="SM00368">
    <property type="entry name" value="LRR_RI"/>
    <property type="match status" value="5"/>
</dbReference>
<dbReference type="Gene3D" id="3.80.10.10">
    <property type="entry name" value="Ribonuclease Inhibitor"/>
    <property type="match status" value="2"/>
</dbReference>
<reference evidence="3" key="1">
    <citation type="submission" date="2020-10" db="EMBL/GenBank/DDBJ databases">
        <title>Chromosome-scale genome assembly of the Allis shad, Alosa alosa.</title>
        <authorList>
            <person name="Margot Z."/>
            <person name="Christophe K."/>
            <person name="Cabau C."/>
            <person name="Louis A."/>
            <person name="Berthelot C."/>
            <person name="Parey E."/>
            <person name="Roest Crollius H."/>
            <person name="Montfort J."/>
            <person name="Robinson-Rechavi M."/>
            <person name="Bucao C."/>
            <person name="Bouchez O."/>
            <person name="Gislard M."/>
            <person name="Lluch J."/>
            <person name="Milhes M."/>
            <person name="Lampietro C."/>
            <person name="Lopez Roques C."/>
            <person name="Donnadieu C."/>
            <person name="Braasch I."/>
            <person name="Desvignes T."/>
            <person name="Postlethwait J."/>
            <person name="Bobe J."/>
            <person name="Guiguen Y."/>
        </authorList>
    </citation>
    <scope>NUCLEOTIDE SEQUENCE</scope>
    <source>
        <strain evidence="3">M-15738</strain>
        <tissue evidence="3">Blood</tissue>
    </source>
</reference>
<dbReference type="EMBL" id="JADWDJ010000011">
    <property type="protein sequence ID" value="KAG5273087.1"/>
    <property type="molecule type" value="Genomic_DNA"/>
</dbReference>
<dbReference type="PROSITE" id="PS51450">
    <property type="entry name" value="LRR"/>
    <property type="match status" value="1"/>
</dbReference>
<evidence type="ECO:0000313" key="3">
    <source>
        <dbReference type="EMBL" id="KAG5273087.1"/>
    </source>
</evidence>
<dbReference type="InterPro" id="IPR032675">
    <property type="entry name" value="LRR_dom_sf"/>
</dbReference>
<gene>
    <name evidence="3" type="ORF">AALO_G00147510</name>
</gene>
<protein>
    <submittedName>
        <fullName evidence="3">Uncharacterized protein</fullName>
    </submittedName>
</protein>
<dbReference type="Proteomes" id="UP000823561">
    <property type="component" value="Chromosome 11"/>
</dbReference>
<dbReference type="AlphaFoldDB" id="A0AAV6GHK2"/>
<evidence type="ECO:0000256" key="2">
    <source>
        <dbReference type="ARBA" id="ARBA00022737"/>
    </source>
</evidence>
<keyword evidence="1" id="KW-0433">Leucine-rich repeat</keyword>
<comment type="caution">
    <text evidence="3">The sequence shown here is derived from an EMBL/GenBank/DDBJ whole genome shotgun (WGS) entry which is preliminary data.</text>
</comment>
<dbReference type="PANTHER" id="PTHR24106">
    <property type="entry name" value="NACHT, LRR AND CARD DOMAINS-CONTAINING"/>
    <property type="match status" value="1"/>
</dbReference>